<proteinExistence type="predicted"/>
<evidence type="ECO:0000313" key="2">
    <source>
        <dbReference type="EMBL" id="KAK4184773.1"/>
    </source>
</evidence>
<keyword evidence="3" id="KW-1185">Reference proteome</keyword>
<evidence type="ECO:0000256" key="1">
    <source>
        <dbReference type="SAM" id="Phobius"/>
    </source>
</evidence>
<feature type="transmembrane region" description="Helical" evidence="1">
    <location>
        <begin position="20"/>
        <end position="41"/>
    </location>
</feature>
<keyword evidence="1" id="KW-0472">Membrane</keyword>
<feature type="transmembrane region" description="Helical" evidence="1">
    <location>
        <begin position="74"/>
        <end position="96"/>
    </location>
</feature>
<feature type="transmembrane region" description="Helical" evidence="1">
    <location>
        <begin position="576"/>
        <end position="599"/>
    </location>
</feature>
<keyword evidence="1" id="KW-0812">Transmembrane</keyword>
<dbReference type="Proteomes" id="UP001302126">
    <property type="component" value="Unassembled WGS sequence"/>
</dbReference>
<organism evidence="2 3">
    <name type="scientific">Podospora australis</name>
    <dbReference type="NCBI Taxonomy" id="1536484"/>
    <lineage>
        <taxon>Eukaryota</taxon>
        <taxon>Fungi</taxon>
        <taxon>Dikarya</taxon>
        <taxon>Ascomycota</taxon>
        <taxon>Pezizomycotina</taxon>
        <taxon>Sordariomycetes</taxon>
        <taxon>Sordariomycetidae</taxon>
        <taxon>Sordariales</taxon>
        <taxon>Podosporaceae</taxon>
        <taxon>Podospora</taxon>
    </lineage>
</organism>
<dbReference type="AlphaFoldDB" id="A0AAN6WMD2"/>
<dbReference type="EMBL" id="MU864474">
    <property type="protein sequence ID" value="KAK4184773.1"/>
    <property type="molecule type" value="Genomic_DNA"/>
</dbReference>
<comment type="caution">
    <text evidence="2">The sequence shown here is derived from an EMBL/GenBank/DDBJ whole genome shotgun (WGS) entry which is preliminary data.</text>
</comment>
<name>A0AAN6WMD2_9PEZI</name>
<accession>A0AAN6WMD2</accession>
<reference evidence="2" key="1">
    <citation type="journal article" date="2023" name="Mol. Phylogenet. Evol.">
        <title>Genome-scale phylogeny and comparative genomics of the fungal order Sordariales.</title>
        <authorList>
            <person name="Hensen N."/>
            <person name="Bonometti L."/>
            <person name="Westerberg I."/>
            <person name="Brannstrom I.O."/>
            <person name="Guillou S."/>
            <person name="Cros-Aarteil S."/>
            <person name="Calhoun S."/>
            <person name="Haridas S."/>
            <person name="Kuo A."/>
            <person name="Mondo S."/>
            <person name="Pangilinan J."/>
            <person name="Riley R."/>
            <person name="LaButti K."/>
            <person name="Andreopoulos B."/>
            <person name="Lipzen A."/>
            <person name="Chen C."/>
            <person name="Yan M."/>
            <person name="Daum C."/>
            <person name="Ng V."/>
            <person name="Clum A."/>
            <person name="Steindorff A."/>
            <person name="Ohm R.A."/>
            <person name="Martin F."/>
            <person name="Silar P."/>
            <person name="Natvig D.O."/>
            <person name="Lalanne C."/>
            <person name="Gautier V."/>
            <person name="Ament-Velasquez S.L."/>
            <person name="Kruys A."/>
            <person name="Hutchinson M.I."/>
            <person name="Powell A.J."/>
            <person name="Barry K."/>
            <person name="Miller A.N."/>
            <person name="Grigoriev I.V."/>
            <person name="Debuchy R."/>
            <person name="Gladieux P."/>
            <person name="Hiltunen Thoren M."/>
            <person name="Johannesson H."/>
        </authorList>
    </citation>
    <scope>NUCLEOTIDE SEQUENCE</scope>
    <source>
        <strain evidence="2">PSN309</strain>
    </source>
</reference>
<keyword evidence="1" id="KW-1133">Transmembrane helix</keyword>
<sequence>MGDSKAKAQTALRHYPTPALLALFYLAVLVVPWVLSCAYAKKYKPPQAFQIEPWSTISENEAATWHRLAHSIEVLHFIAALATVPVMYALIARASVRYSLRTGTKKELNLRQLLALADRHIFRTSVKGKRNGGNSLARIGAFLIALALLLHPLRAILVSTETTLFPKPLPTKALLESTPGSWSAKLVGLTPEYSYLTRRISQSLVVDATRDALVTMHPVDFLSTAWYDPSAGKSKIFAAAVPKDTTTGMFRVHALRMNSSSTCEFLDTSLYPQSCTGDITFETSYNNPNLTVQVCATSTGQKQDSYHYPEPWSRAAGGERRDLEEVLYINVTRPRPRGRLVWWTDSPHYHVRCVGRSSLGFFELGNDLNGNRPSPLLPKLYTSRDKSDFADRYRSSSNFETRDSPFPTAATLANDEYPSWRGSYDIRGPLLTTAQALFGARSFFDMAKRLPQDNHNSTEALVLCELNPVPFVRTIKDMGYCEWDLVHPDHIDTFRRNPNSILYDGGWANWRIEKIIENLGVSEDGSGQHATLVTAMYTAAKKQFEASIAGDNAQLANQVWKADSVSVKRLVISTPAIVVISVLMGIQVAIVLALLWYIYGMPVWTETLDSFAVARIAMEQSHNLTVLKEAGLWEVSLAQKAQLAETDGLVGAVEAYNADDNGKVMNGVPVPAFEILRVGAPHVVTSRMKKIPRAEEGTEMTPV</sequence>
<protein>
    <submittedName>
        <fullName evidence="2">Uncharacterized protein</fullName>
    </submittedName>
</protein>
<gene>
    <name evidence="2" type="ORF">QBC35DRAFT_505125</name>
</gene>
<evidence type="ECO:0000313" key="3">
    <source>
        <dbReference type="Proteomes" id="UP001302126"/>
    </source>
</evidence>
<feature type="transmembrane region" description="Helical" evidence="1">
    <location>
        <begin position="136"/>
        <end position="157"/>
    </location>
</feature>
<reference evidence="2" key="2">
    <citation type="submission" date="2023-05" db="EMBL/GenBank/DDBJ databases">
        <authorList>
            <consortium name="Lawrence Berkeley National Laboratory"/>
            <person name="Steindorff A."/>
            <person name="Hensen N."/>
            <person name="Bonometti L."/>
            <person name="Westerberg I."/>
            <person name="Brannstrom I.O."/>
            <person name="Guillou S."/>
            <person name="Cros-Aarteil S."/>
            <person name="Calhoun S."/>
            <person name="Haridas S."/>
            <person name="Kuo A."/>
            <person name="Mondo S."/>
            <person name="Pangilinan J."/>
            <person name="Riley R."/>
            <person name="Labutti K."/>
            <person name="Andreopoulos B."/>
            <person name="Lipzen A."/>
            <person name="Chen C."/>
            <person name="Yanf M."/>
            <person name="Daum C."/>
            <person name="Ng V."/>
            <person name="Clum A."/>
            <person name="Ohm R."/>
            <person name="Martin F."/>
            <person name="Silar P."/>
            <person name="Natvig D."/>
            <person name="Lalanne C."/>
            <person name="Gautier V."/>
            <person name="Ament-Velasquez S.L."/>
            <person name="Kruys A."/>
            <person name="Hutchinson M.I."/>
            <person name="Powell A.J."/>
            <person name="Barry K."/>
            <person name="Miller A.N."/>
            <person name="Grigoriev I.V."/>
            <person name="Debuchy R."/>
            <person name="Gladieux P."/>
            <person name="Thoren M.H."/>
            <person name="Johannesson H."/>
        </authorList>
    </citation>
    <scope>NUCLEOTIDE SEQUENCE</scope>
    <source>
        <strain evidence="2">PSN309</strain>
    </source>
</reference>